<keyword evidence="3" id="KW-1185">Reference proteome</keyword>
<reference evidence="2 3" key="1">
    <citation type="journal article" date="2012" name="Science">
        <title>The Paleozoic origin of enzymatic lignin decomposition reconstructed from 31 fungal genomes.</title>
        <authorList>
            <person name="Floudas D."/>
            <person name="Binder M."/>
            <person name="Riley R."/>
            <person name="Barry K."/>
            <person name="Blanchette R.A."/>
            <person name="Henrissat B."/>
            <person name="Martinez A.T."/>
            <person name="Otillar R."/>
            <person name="Spatafora J.W."/>
            <person name="Yadav J.S."/>
            <person name="Aerts A."/>
            <person name="Benoit I."/>
            <person name="Boyd A."/>
            <person name="Carlson A."/>
            <person name="Copeland A."/>
            <person name="Coutinho P.M."/>
            <person name="de Vries R.P."/>
            <person name="Ferreira P."/>
            <person name="Findley K."/>
            <person name="Foster B."/>
            <person name="Gaskell J."/>
            <person name="Glotzer D."/>
            <person name="Gorecki P."/>
            <person name="Heitman J."/>
            <person name="Hesse C."/>
            <person name="Hori C."/>
            <person name="Igarashi K."/>
            <person name="Jurgens J.A."/>
            <person name="Kallen N."/>
            <person name="Kersten P."/>
            <person name="Kohler A."/>
            <person name="Kuees U."/>
            <person name="Kumar T.K.A."/>
            <person name="Kuo A."/>
            <person name="LaButti K."/>
            <person name="Larrondo L.F."/>
            <person name="Lindquist E."/>
            <person name="Ling A."/>
            <person name="Lombard V."/>
            <person name="Lucas S."/>
            <person name="Lundell T."/>
            <person name="Martin R."/>
            <person name="McLaughlin D.J."/>
            <person name="Morgenstern I."/>
            <person name="Morin E."/>
            <person name="Murat C."/>
            <person name="Nagy L.G."/>
            <person name="Nolan M."/>
            <person name="Ohm R.A."/>
            <person name="Patyshakuliyeva A."/>
            <person name="Rokas A."/>
            <person name="Ruiz-Duenas F.J."/>
            <person name="Sabat G."/>
            <person name="Salamov A."/>
            <person name="Samejima M."/>
            <person name="Schmutz J."/>
            <person name="Slot J.C."/>
            <person name="St John F."/>
            <person name="Stenlid J."/>
            <person name="Sun H."/>
            <person name="Sun S."/>
            <person name="Syed K."/>
            <person name="Tsang A."/>
            <person name="Wiebenga A."/>
            <person name="Young D."/>
            <person name="Pisabarro A."/>
            <person name="Eastwood D.C."/>
            <person name="Martin F."/>
            <person name="Cullen D."/>
            <person name="Grigoriev I.V."/>
            <person name="Hibbett D.S."/>
        </authorList>
    </citation>
    <scope>NUCLEOTIDE SEQUENCE [LARGE SCALE GENOMIC DNA]</scope>
    <source>
        <strain evidence="2 3">MD-104</strain>
    </source>
</reference>
<dbReference type="InterPro" id="IPR027417">
    <property type="entry name" value="P-loop_NTPase"/>
</dbReference>
<dbReference type="InterPro" id="IPR045055">
    <property type="entry name" value="DNA2/NAM7-like"/>
</dbReference>
<dbReference type="AlphaFoldDB" id="A0A2H3J4T3"/>
<evidence type="ECO:0000259" key="1">
    <source>
        <dbReference type="Pfam" id="PF13086"/>
    </source>
</evidence>
<organism evidence="2 3">
    <name type="scientific">Wolfiporia cocos (strain MD-104)</name>
    <name type="common">Brown rot fungus</name>
    <dbReference type="NCBI Taxonomy" id="742152"/>
    <lineage>
        <taxon>Eukaryota</taxon>
        <taxon>Fungi</taxon>
        <taxon>Dikarya</taxon>
        <taxon>Basidiomycota</taxon>
        <taxon>Agaricomycotina</taxon>
        <taxon>Agaricomycetes</taxon>
        <taxon>Polyporales</taxon>
        <taxon>Phaeolaceae</taxon>
        <taxon>Wolfiporia</taxon>
    </lineage>
</organism>
<dbReference type="OrthoDB" id="2423195at2759"/>
<evidence type="ECO:0000313" key="2">
    <source>
        <dbReference type="EMBL" id="PCH37262.1"/>
    </source>
</evidence>
<dbReference type="OMA" id="QCEAMVD"/>
<proteinExistence type="predicted"/>
<dbReference type="Proteomes" id="UP000218811">
    <property type="component" value="Unassembled WGS sequence"/>
</dbReference>
<sequence length="71" mass="7693">LDDLQAESLKSVLSQSISLIQGPPGTGKSFIGALLAKILYDFTQNTILVVCYTNHALDQFLEDLLKSGIPE</sequence>
<feature type="domain" description="DNA2/NAM7 helicase helicase" evidence="1">
    <location>
        <begin position="1"/>
        <end position="66"/>
    </location>
</feature>
<dbReference type="GO" id="GO:0031380">
    <property type="term" value="C:nuclear RNA-directed RNA polymerase complex"/>
    <property type="evidence" value="ECO:0007669"/>
    <property type="project" value="TreeGrafter"/>
</dbReference>
<dbReference type="GO" id="GO:0031048">
    <property type="term" value="P:regulatory ncRNA-mediated heterochromatin formation"/>
    <property type="evidence" value="ECO:0007669"/>
    <property type="project" value="TreeGrafter"/>
</dbReference>
<dbReference type="SUPFAM" id="SSF52540">
    <property type="entry name" value="P-loop containing nucleoside triphosphate hydrolases"/>
    <property type="match status" value="1"/>
</dbReference>
<gene>
    <name evidence="2" type="ORF">WOLCODRAFT_34503</name>
</gene>
<feature type="non-terminal residue" evidence="2">
    <location>
        <position position="71"/>
    </location>
</feature>
<name>A0A2H3J4T3_WOLCO</name>
<dbReference type="EMBL" id="KB467920">
    <property type="protein sequence ID" value="PCH37262.1"/>
    <property type="molecule type" value="Genomic_DNA"/>
</dbReference>
<dbReference type="InterPro" id="IPR041677">
    <property type="entry name" value="DNA2/NAM7_AAA_11"/>
</dbReference>
<dbReference type="PANTHER" id="PTHR10887:SF341">
    <property type="entry name" value="NFX1-TYPE ZINC FINGER-CONTAINING PROTEIN 1"/>
    <property type="match status" value="1"/>
</dbReference>
<dbReference type="PANTHER" id="PTHR10887">
    <property type="entry name" value="DNA2/NAM7 HELICASE FAMILY"/>
    <property type="match status" value="1"/>
</dbReference>
<evidence type="ECO:0000313" key="3">
    <source>
        <dbReference type="Proteomes" id="UP000218811"/>
    </source>
</evidence>
<dbReference type="Gene3D" id="3.40.50.300">
    <property type="entry name" value="P-loop containing nucleotide triphosphate hydrolases"/>
    <property type="match status" value="1"/>
</dbReference>
<dbReference type="GO" id="GO:0004386">
    <property type="term" value="F:helicase activity"/>
    <property type="evidence" value="ECO:0007669"/>
    <property type="project" value="InterPro"/>
</dbReference>
<accession>A0A2H3J4T3</accession>
<feature type="non-terminal residue" evidence="2">
    <location>
        <position position="1"/>
    </location>
</feature>
<protein>
    <recommendedName>
        <fullName evidence="1">DNA2/NAM7 helicase helicase domain-containing protein</fullName>
    </recommendedName>
</protein>
<dbReference type="Pfam" id="PF13086">
    <property type="entry name" value="AAA_11"/>
    <property type="match status" value="1"/>
</dbReference>
<dbReference type="STRING" id="742152.A0A2H3J4T3"/>